<gene>
    <name evidence="4" type="ORF">PHACT_08600</name>
</gene>
<protein>
    <recommendedName>
        <fullName evidence="3">AB hydrolase-1 domain-containing protein</fullName>
    </recommendedName>
</protein>
<dbReference type="Pfam" id="PF00561">
    <property type="entry name" value="Abhydrolase_1"/>
    <property type="match status" value="1"/>
</dbReference>
<feature type="active site" description="Charge relay system" evidence="2">
    <location>
        <position position="297"/>
    </location>
</feature>
<organism evidence="4 5">
    <name type="scientific">Pseudohongiella acticola</name>
    <dbReference type="NCBI Taxonomy" id="1524254"/>
    <lineage>
        <taxon>Bacteria</taxon>
        <taxon>Pseudomonadati</taxon>
        <taxon>Pseudomonadota</taxon>
        <taxon>Gammaproteobacteria</taxon>
        <taxon>Pseudomonadales</taxon>
        <taxon>Pseudohongiellaceae</taxon>
        <taxon>Pseudohongiella</taxon>
    </lineage>
</organism>
<comment type="caution">
    <text evidence="4">The sequence shown here is derived from an EMBL/GenBank/DDBJ whole genome shotgun (WGS) entry which is preliminary data.</text>
</comment>
<dbReference type="Proteomes" id="UP000175669">
    <property type="component" value="Unassembled WGS sequence"/>
</dbReference>
<dbReference type="SUPFAM" id="SSF53474">
    <property type="entry name" value="alpha/beta-Hydrolases"/>
    <property type="match status" value="1"/>
</dbReference>
<feature type="active site" description="Charge relay system" evidence="2">
    <location>
        <position position="135"/>
    </location>
</feature>
<dbReference type="InterPro" id="IPR029058">
    <property type="entry name" value="AB_hydrolase_fold"/>
</dbReference>
<evidence type="ECO:0000256" key="1">
    <source>
        <dbReference type="ARBA" id="ARBA00010884"/>
    </source>
</evidence>
<dbReference type="EMBL" id="MASR01000001">
    <property type="protein sequence ID" value="OFE14030.1"/>
    <property type="molecule type" value="Genomic_DNA"/>
</dbReference>
<dbReference type="GO" id="GO:0047372">
    <property type="term" value="F:monoacylglycerol lipase activity"/>
    <property type="evidence" value="ECO:0007669"/>
    <property type="project" value="TreeGrafter"/>
</dbReference>
<dbReference type="InterPro" id="IPR012020">
    <property type="entry name" value="ABHD4"/>
</dbReference>
<dbReference type="InterPro" id="IPR000073">
    <property type="entry name" value="AB_hydrolase_1"/>
</dbReference>
<evidence type="ECO:0000256" key="2">
    <source>
        <dbReference type="PIRSR" id="PIRSR005211-1"/>
    </source>
</evidence>
<dbReference type="GO" id="GO:0034338">
    <property type="term" value="F:short-chain carboxylesterase activity"/>
    <property type="evidence" value="ECO:0007669"/>
    <property type="project" value="TreeGrafter"/>
</dbReference>
<feature type="domain" description="AB hydrolase-1" evidence="3">
    <location>
        <begin position="56"/>
        <end position="300"/>
    </location>
</feature>
<dbReference type="InterPro" id="IPR050960">
    <property type="entry name" value="AB_hydrolase_4_sf"/>
</dbReference>
<feature type="active site" description="Charge relay system" evidence="2">
    <location>
        <position position="269"/>
    </location>
</feature>
<dbReference type="PIRSF" id="PIRSF005211">
    <property type="entry name" value="Ab_hydro_YheT"/>
    <property type="match status" value="1"/>
</dbReference>
<evidence type="ECO:0000313" key="4">
    <source>
        <dbReference type="EMBL" id="OFE14030.1"/>
    </source>
</evidence>
<proteinExistence type="inferred from homology"/>
<sequence>MAALSAPWWLPGGHLQTIWRKLATAPTLIRQRQRIELADGDFIDVDRLPAGGDNKPLVFLLHGLAGCSASPYILAMQHTLHSAGYDSVAMNLRGCSGEHNRLAVAYHSGCSDDVEQVIAALMAAQPRPLVVIGYSLGANVLIKWLSETGFKPQLRAAVSVSNPFSLDLCCAQMKTGMAYWYGRYFLRRLRTDLQNKHADLVRQGVDDEVQRIQQLGPLDGLQTLWDFDDAVTAPLHGFAGAEDYYLRCSSRQFIADTPVPTLVVHSHNDPIIPPQSLPRADEMSSLVSCEILPFGGHVGFTSKGQNDWLERRILRFIEQSQLS</sequence>
<dbReference type="AlphaFoldDB" id="A0A1E8CNL5"/>
<name>A0A1E8CNL5_9GAMM</name>
<dbReference type="PANTHER" id="PTHR10794:SF94">
    <property type="entry name" value="ESTERASE YHET-RELATED"/>
    <property type="match status" value="1"/>
</dbReference>
<reference evidence="5" key="1">
    <citation type="submission" date="2016-07" db="EMBL/GenBank/DDBJ databases">
        <authorList>
            <person name="Florea S."/>
            <person name="Webb J.S."/>
            <person name="Jaromczyk J."/>
            <person name="Schardl C.L."/>
        </authorList>
    </citation>
    <scope>NUCLEOTIDE SEQUENCE [LARGE SCALE GENOMIC DNA]</scope>
    <source>
        <strain evidence="5">KCTC 42131</strain>
    </source>
</reference>
<evidence type="ECO:0000313" key="5">
    <source>
        <dbReference type="Proteomes" id="UP000175669"/>
    </source>
</evidence>
<dbReference type="PANTHER" id="PTHR10794">
    <property type="entry name" value="ABHYDROLASE DOMAIN-CONTAINING PROTEIN"/>
    <property type="match status" value="1"/>
</dbReference>
<dbReference type="STRING" id="1524254.PHACT_08600"/>
<evidence type="ECO:0000259" key="3">
    <source>
        <dbReference type="Pfam" id="PF00561"/>
    </source>
</evidence>
<dbReference type="Gene3D" id="3.40.50.1820">
    <property type="entry name" value="alpha/beta hydrolase"/>
    <property type="match status" value="1"/>
</dbReference>
<comment type="similarity">
    <text evidence="1">Belongs to the AB hydrolase superfamily. AB hydrolase 4 family.</text>
</comment>
<keyword evidence="5" id="KW-1185">Reference proteome</keyword>
<accession>A0A1E8CNL5</accession>